<accession>A0ABR7A0I4</accession>
<evidence type="ECO:0000256" key="1">
    <source>
        <dbReference type="SAM" id="Phobius"/>
    </source>
</evidence>
<dbReference type="Proteomes" id="UP000654304">
    <property type="component" value="Unassembled WGS sequence"/>
</dbReference>
<keyword evidence="3" id="KW-1185">Reference proteome</keyword>
<dbReference type="RefSeq" id="WP_186902296.1">
    <property type="nucleotide sequence ID" value="NZ_JACOGD010000001.1"/>
</dbReference>
<proteinExistence type="predicted"/>
<name>A0ABR7A0I4_9BURK</name>
<gene>
    <name evidence="2" type="ORF">H8K43_01950</name>
</gene>
<protein>
    <submittedName>
        <fullName evidence="2">Uncharacterized protein</fullName>
    </submittedName>
</protein>
<organism evidence="2 3">
    <name type="scientific">Undibacterium curvum</name>
    <dbReference type="NCBI Taxonomy" id="2762294"/>
    <lineage>
        <taxon>Bacteria</taxon>
        <taxon>Pseudomonadati</taxon>
        <taxon>Pseudomonadota</taxon>
        <taxon>Betaproteobacteria</taxon>
        <taxon>Burkholderiales</taxon>
        <taxon>Oxalobacteraceae</taxon>
        <taxon>Undibacterium</taxon>
    </lineage>
</organism>
<evidence type="ECO:0000313" key="3">
    <source>
        <dbReference type="Proteomes" id="UP000654304"/>
    </source>
</evidence>
<reference evidence="2 3" key="1">
    <citation type="submission" date="2020-08" db="EMBL/GenBank/DDBJ databases">
        <title>Novel species isolated from subtropical streams in China.</title>
        <authorList>
            <person name="Lu H."/>
        </authorList>
    </citation>
    <scope>NUCLEOTIDE SEQUENCE [LARGE SCALE GENOMIC DNA]</scope>
    <source>
        <strain evidence="2 3">CY22W</strain>
    </source>
</reference>
<sequence>MFIQTLIPDPDSPWFFVFFLAMWCTITGLLSTLSGWRSMTTHWRVLGENSGNIYRFVSGTIGAKSFPVRYGGCLTITVSEQGLGLAVLFPFRFMSPPIFIPWSQIVSVTEGKTFFVRHVLIQPHNHWARIKLHGRVVEQILSSSSGRLWNAA</sequence>
<keyword evidence="1" id="KW-0472">Membrane</keyword>
<keyword evidence="1" id="KW-0812">Transmembrane</keyword>
<keyword evidence="1" id="KW-1133">Transmembrane helix</keyword>
<evidence type="ECO:0000313" key="2">
    <source>
        <dbReference type="EMBL" id="MBC3930420.1"/>
    </source>
</evidence>
<comment type="caution">
    <text evidence="2">The sequence shown here is derived from an EMBL/GenBank/DDBJ whole genome shotgun (WGS) entry which is preliminary data.</text>
</comment>
<dbReference type="EMBL" id="JACOGD010000001">
    <property type="protein sequence ID" value="MBC3930420.1"/>
    <property type="molecule type" value="Genomic_DNA"/>
</dbReference>
<feature type="transmembrane region" description="Helical" evidence="1">
    <location>
        <begin position="14"/>
        <end position="36"/>
    </location>
</feature>